<keyword evidence="3" id="KW-0326">Glycosidase</keyword>
<evidence type="ECO:0000313" key="7">
    <source>
        <dbReference type="Proteomes" id="UP001213000"/>
    </source>
</evidence>
<dbReference type="InterPro" id="IPR026891">
    <property type="entry name" value="Fn3-like"/>
</dbReference>
<evidence type="ECO:0000256" key="2">
    <source>
        <dbReference type="ARBA" id="ARBA00022801"/>
    </source>
</evidence>
<organism evidence="6 7">
    <name type="scientific">Leucocoprinus birnbaumii</name>
    <dbReference type="NCBI Taxonomy" id="56174"/>
    <lineage>
        <taxon>Eukaryota</taxon>
        <taxon>Fungi</taxon>
        <taxon>Dikarya</taxon>
        <taxon>Basidiomycota</taxon>
        <taxon>Agaricomycotina</taxon>
        <taxon>Agaricomycetes</taxon>
        <taxon>Agaricomycetidae</taxon>
        <taxon>Agaricales</taxon>
        <taxon>Agaricineae</taxon>
        <taxon>Agaricaceae</taxon>
        <taxon>Leucocoprinus</taxon>
    </lineage>
</organism>
<keyword evidence="2" id="KW-0378">Hydrolase</keyword>
<dbReference type="SUPFAM" id="SSF51445">
    <property type="entry name" value="(Trans)glycosidases"/>
    <property type="match status" value="1"/>
</dbReference>
<dbReference type="InterPro" id="IPR017853">
    <property type="entry name" value="GH"/>
</dbReference>
<dbReference type="InterPro" id="IPR001764">
    <property type="entry name" value="Glyco_hydro_3_N"/>
</dbReference>
<dbReference type="PANTHER" id="PTHR30620">
    <property type="entry name" value="PERIPLASMIC BETA-GLUCOSIDASE-RELATED"/>
    <property type="match status" value="1"/>
</dbReference>
<comment type="similarity">
    <text evidence="1">Belongs to the glycosyl hydrolase 3 family.</text>
</comment>
<dbReference type="Gene3D" id="3.20.20.300">
    <property type="entry name" value="Glycoside hydrolase, family 3, N-terminal domain"/>
    <property type="match status" value="1"/>
</dbReference>
<dbReference type="InterPro" id="IPR002772">
    <property type="entry name" value="Glyco_hydro_3_C"/>
</dbReference>
<keyword evidence="7" id="KW-1185">Reference proteome</keyword>
<name>A0AAD5VHS3_9AGAR</name>
<proteinExistence type="inferred from homology"/>
<dbReference type="Gene3D" id="3.40.50.1700">
    <property type="entry name" value="Glycoside hydrolase family 3 C-terminal domain"/>
    <property type="match status" value="1"/>
</dbReference>
<evidence type="ECO:0000256" key="3">
    <source>
        <dbReference type="ARBA" id="ARBA00023295"/>
    </source>
</evidence>
<evidence type="ECO:0000256" key="4">
    <source>
        <dbReference type="SAM" id="SignalP"/>
    </source>
</evidence>
<dbReference type="Pfam" id="PF00933">
    <property type="entry name" value="Glyco_hydro_3"/>
    <property type="match status" value="1"/>
</dbReference>
<keyword evidence="4" id="KW-0732">Signal</keyword>
<dbReference type="InterPro" id="IPR051915">
    <property type="entry name" value="Cellulose_Degrad_GH3"/>
</dbReference>
<dbReference type="InterPro" id="IPR036881">
    <property type="entry name" value="Glyco_hydro_3_C_sf"/>
</dbReference>
<dbReference type="InterPro" id="IPR013783">
    <property type="entry name" value="Ig-like_fold"/>
</dbReference>
<dbReference type="PRINTS" id="PR00133">
    <property type="entry name" value="GLHYDRLASE3"/>
</dbReference>
<accession>A0AAD5VHS3</accession>
<dbReference type="Proteomes" id="UP001213000">
    <property type="component" value="Unassembled WGS sequence"/>
</dbReference>
<comment type="caution">
    <text evidence="6">The sequence shown here is derived from an EMBL/GenBank/DDBJ whole genome shotgun (WGS) entry which is preliminary data.</text>
</comment>
<dbReference type="Pfam" id="PF14310">
    <property type="entry name" value="Fn3-like"/>
    <property type="match status" value="1"/>
</dbReference>
<dbReference type="FunFam" id="3.40.50.1700:FF:000009">
    <property type="entry name" value="Periplasmic beta-glucosidase"/>
    <property type="match status" value="1"/>
</dbReference>
<dbReference type="FunFam" id="2.60.40.10:FF:000495">
    <property type="entry name" value="Periplasmic beta-glucosidase"/>
    <property type="match status" value="1"/>
</dbReference>
<feature type="chain" id="PRO_5042177011" description="Fibronectin type III-like domain-containing protein" evidence="4">
    <location>
        <begin position="38"/>
        <end position="824"/>
    </location>
</feature>
<evidence type="ECO:0000256" key="1">
    <source>
        <dbReference type="ARBA" id="ARBA00005336"/>
    </source>
</evidence>
<dbReference type="Pfam" id="PF01915">
    <property type="entry name" value="Glyco_hydro_3_C"/>
    <property type="match status" value="1"/>
</dbReference>
<protein>
    <recommendedName>
        <fullName evidence="5">Fibronectin type III-like domain-containing protein</fullName>
    </recommendedName>
</protein>
<dbReference type="PANTHER" id="PTHR30620:SF117">
    <property type="entry name" value="BETA-1,4-XYLOSIDASE (EUROFUNG)"/>
    <property type="match status" value="1"/>
</dbReference>
<dbReference type="EMBL" id="JANIEX010001290">
    <property type="protein sequence ID" value="KAJ3559630.1"/>
    <property type="molecule type" value="Genomic_DNA"/>
</dbReference>
<evidence type="ECO:0000259" key="5">
    <source>
        <dbReference type="SMART" id="SM01217"/>
    </source>
</evidence>
<dbReference type="SMART" id="SM01217">
    <property type="entry name" value="Fn3_like"/>
    <property type="match status" value="1"/>
</dbReference>
<dbReference type="InterPro" id="IPR036962">
    <property type="entry name" value="Glyco_hydro_3_N_sf"/>
</dbReference>
<dbReference type="GO" id="GO:0009251">
    <property type="term" value="P:glucan catabolic process"/>
    <property type="evidence" value="ECO:0007669"/>
    <property type="project" value="TreeGrafter"/>
</dbReference>
<feature type="domain" description="Fibronectin type III-like" evidence="5">
    <location>
        <begin position="744"/>
        <end position="813"/>
    </location>
</feature>
<feature type="signal peptide" evidence="4">
    <location>
        <begin position="1"/>
        <end position="37"/>
    </location>
</feature>
<dbReference type="AlphaFoldDB" id="A0AAD5VHS3"/>
<dbReference type="GO" id="GO:0008422">
    <property type="term" value="F:beta-glucosidase activity"/>
    <property type="evidence" value="ECO:0007669"/>
    <property type="project" value="TreeGrafter"/>
</dbReference>
<dbReference type="Gene3D" id="2.60.40.10">
    <property type="entry name" value="Immunoglobulins"/>
    <property type="match status" value="1"/>
</dbReference>
<sequence>MYSRSIPRRKTCFAMAGSQKFLLLSALLSCLSLSSHAWKPFEVRDDLHFSLEARQANKDGSVPVYKNPKASIEARVNDLLPRMTLQEKVSQLIQGDINGWMDMSNPLDDTLVHNDTGLANMMNTRAGSIWAGYETPWEKLVYAINVGQKYLMENTTLGIPALIQSEGLHGFTDNGTIFPSPIGLAASFDAQLIHDVANVVALEAEGLGINHVFAPVLDLSRELRWGRVEENFGESPFLTGEMGYAYVHGLQDGRRRNTSSTAIARVAATCKHFAAFGSPQGGLNLAQVTGGERELRTTYLRPFERACLDSLSIMTAYASYDGVPAVANSHLLTEILRNEWGYKYWVTCDAGSIDLLITMHGTCATRECAAKAALENGLSGEMGGGTYTYETLAQQVKAGQVDVKFIDDTVRYILRTKFSLGLFENPYPYADYAASLRTPASQAVLQQADRETIILLQNNNKVLPLSKNIGSIALIGPQVNRVSFGDYVFFNATNNAISPLVGFHQYLANVSSSMKINFAQGAELWSNDQSGFPEAVQAAQNSDAAIVMVGTWSLDQTLLWTPGTNATTGEMRDQSDLGLAGSQLELIKAIQSTGKPTIVVFVTGKPVAEPWVKDNVDAIIHQFYPGEYGGRAIAEVIFGDVNPSGKLSLSVPRDVGTTPAFHNYLKGGRPASNPGSMLDDGTLHFGNQYVLNNPQPLWSFGHGLSYTTFQYSNLKLSPSSVSHTAKTVKVSVTVANTGPVTGKEVVQVYATDTLSSVVTPNQELIAFSKVEIAPGASTTVNLEIEVHNLGLWSGSNKWVVEPGTFTIKVGTSDQTFQNATLTVT</sequence>
<reference evidence="6" key="1">
    <citation type="submission" date="2022-07" db="EMBL/GenBank/DDBJ databases">
        <title>Genome Sequence of Leucocoprinus birnbaumii.</title>
        <authorList>
            <person name="Buettner E."/>
        </authorList>
    </citation>
    <scope>NUCLEOTIDE SEQUENCE</scope>
    <source>
        <strain evidence="6">VT141</strain>
    </source>
</reference>
<gene>
    <name evidence="6" type="ORF">NP233_g11219</name>
</gene>
<evidence type="ECO:0000313" key="6">
    <source>
        <dbReference type="EMBL" id="KAJ3559630.1"/>
    </source>
</evidence>
<dbReference type="SUPFAM" id="SSF52279">
    <property type="entry name" value="Beta-D-glucan exohydrolase, C-terminal domain"/>
    <property type="match status" value="1"/>
</dbReference>